<evidence type="ECO:0000313" key="1">
    <source>
        <dbReference type="EMBL" id="SLM32503.1"/>
    </source>
</evidence>
<evidence type="ECO:0000313" key="2">
    <source>
        <dbReference type="Proteomes" id="UP000191931"/>
    </source>
</evidence>
<dbReference type="STRING" id="1246637.MTBBW1_750024"/>
<accession>A0A1W1HJ71</accession>
<dbReference type="Proteomes" id="UP000191931">
    <property type="component" value="Unassembled WGS sequence"/>
</dbReference>
<protein>
    <submittedName>
        <fullName evidence="1">Uncharacterized protein</fullName>
    </submittedName>
</protein>
<gene>
    <name evidence="1" type="ORF">MTBBW1_750024</name>
</gene>
<dbReference type="EMBL" id="FWEV01000320">
    <property type="protein sequence ID" value="SLM32503.1"/>
    <property type="molecule type" value="Genomic_DNA"/>
</dbReference>
<name>A0A1W1HJ71_9BACT</name>
<organism evidence="1 2">
    <name type="scientific">Desulfamplus magnetovallimortis</name>
    <dbReference type="NCBI Taxonomy" id="1246637"/>
    <lineage>
        <taxon>Bacteria</taxon>
        <taxon>Pseudomonadati</taxon>
        <taxon>Thermodesulfobacteriota</taxon>
        <taxon>Desulfobacteria</taxon>
        <taxon>Desulfobacterales</taxon>
        <taxon>Desulfobacteraceae</taxon>
        <taxon>Desulfamplus</taxon>
    </lineage>
</organism>
<sequence length="44" mass="5671">MRQLEKYSIIIRNKLKIYRRLAMEWLNYSFPEKNFIFFIKKMLR</sequence>
<proteinExistence type="predicted"/>
<reference evidence="1 2" key="1">
    <citation type="submission" date="2017-03" db="EMBL/GenBank/DDBJ databases">
        <authorList>
            <person name="Afonso C.L."/>
            <person name="Miller P.J."/>
            <person name="Scott M.A."/>
            <person name="Spackman E."/>
            <person name="Goraichik I."/>
            <person name="Dimitrov K.M."/>
            <person name="Suarez D.L."/>
            <person name="Swayne D.E."/>
        </authorList>
    </citation>
    <scope>NUCLEOTIDE SEQUENCE [LARGE SCALE GENOMIC DNA]</scope>
    <source>
        <strain evidence="1">PRJEB14757</strain>
    </source>
</reference>
<keyword evidence="2" id="KW-1185">Reference proteome</keyword>
<dbReference type="AlphaFoldDB" id="A0A1W1HJ71"/>